<keyword evidence="4 12" id="KW-0479">Metal-binding</keyword>
<evidence type="ECO:0000256" key="13">
    <source>
        <dbReference type="NCBIfam" id="TIGR00228"/>
    </source>
</evidence>
<evidence type="ECO:0000256" key="3">
    <source>
        <dbReference type="ARBA" id="ARBA00022722"/>
    </source>
</evidence>
<evidence type="ECO:0000313" key="14">
    <source>
        <dbReference type="EMBL" id="WXB08045.1"/>
    </source>
</evidence>
<evidence type="ECO:0000256" key="6">
    <source>
        <dbReference type="ARBA" id="ARBA00022763"/>
    </source>
</evidence>
<dbReference type="InterPro" id="IPR012337">
    <property type="entry name" value="RNaseH-like_sf"/>
</dbReference>
<organism evidence="14 15">
    <name type="scientific">Pendulispora rubella</name>
    <dbReference type="NCBI Taxonomy" id="2741070"/>
    <lineage>
        <taxon>Bacteria</taxon>
        <taxon>Pseudomonadati</taxon>
        <taxon>Myxococcota</taxon>
        <taxon>Myxococcia</taxon>
        <taxon>Myxococcales</taxon>
        <taxon>Sorangiineae</taxon>
        <taxon>Pendulisporaceae</taxon>
        <taxon>Pendulispora</taxon>
    </lineage>
</organism>
<dbReference type="EC" id="3.1.21.10" evidence="12 13"/>
<name>A0ABZ2LB96_9BACT</name>
<comment type="cofactor">
    <cofactor evidence="12">
        <name>Mg(2+)</name>
        <dbReference type="ChEBI" id="CHEBI:18420"/>
    </cofactor>
    <text evidence="12">Binds 2 Mg(2+) ion per subunit.</text>
</comment>
<evidence type="ECO:0000256" key="1">
    <source>
        <dbReference type="ARBA" id="ARBA00009518"/>
    </source>
</evidence>
<dbReference type="RefSeq" id="WP_394837720.1">
    <property type="nucleotide sequence ID" value="NZ_CP089929.1"/>
</dbReference>
<keyword evidence="7 12" id="KW-0378">Hydrolase</keyword>
<dbReference type="HAMAP" id="MF_00034">
    <property type="entry name" value="RuvC"/>
    <property type="match status" value="1"/>
</dbReference>
<keyword evidence="5 12" id="KW-0255">Endonuclease</keyword>
<dbReference type="NCBIfam" id="TIGR00228">
    <property type="entry name" value="ruvC"/>
    <property type="match status" value="1"/>
</dbReference>
<dbReference type="Pfam" id="PF02075">
    <property type="entry name" value="RuvC"/>
    <property type="match status" value="1"/>
</dbReference>
<feature type="active site" evidence="12">
    <location>
        <position position="20"/>
    </location>
</feature>
<dbReference type="PRINTS" id="PR00696">
    <property type="entry name" value="RSOLVASERUVC"/>
</dbReference>
<evidence type="ECO:0000256" key="11">
    <source>
        <dbReference type="ARBA" id="ARBA00023204"/>
    </source>
</evidence>
<gene>
    <name evidence="12 14" type="primary">ruvC</name>
    <name evidence="14" type="ORF">LVJ94_12480</name>
</gene>
<keyword evidence="6 12" id="KW-0227">DNA damage</keyword>
<evidence type="ECO:0000256" key="9">
    <source>
        <dbReference type="ARBA" id="ARBA00023125"/>
    </source>
</evidence>
<evidence type="ECO:0000256" key="7">
    <source>
        <dbReference type="ARBA" id="ARBA00022801"/>
    </source>
</evidence>
<comment type="similarity">
    <text evidence="1 12">Belongs to the RuvC family.</text>
</comment>
<evidence type="ECO:0000256" key="2">
    <source>
        <dbReference type="ARBA" id="ARBA00022490"/>
    </source>
</evidence>
<keyword evidence="8 12" id="KW-0460">Magnesium</keyword>
<feature type="active site" evidence="12">
    <location>
        <position position="80"/>
    </location>
</feature>
<keyword evidence="2 12" id="KW-0963">Cytoplasm</keyword>
<feature type="binding site" evidence="12">
    <location>
        <position position="152"/>
    </location>
    <ligand>
        <name>Mg(2+)</name>
        <dbReference type="ChEBI" id="CHEBI:18420"/>
        <label>1</label>
    </ligand>
</feature>
<keyword evidence="9 12" id="KW-0238">DNA-binding</keyword>
<evidence type="ECO:0000256" key="8">
    <source>
        <dbReference type="ARBA" id="ARBA00022842"/>
    </source>
</evidence>
<comment type="subcellular location">
    <subcellularLocation>
        <location evidence="12">Cytoplasm</location>
    </subcellularLocation>
</comment>
<dbReference type="SUPFAM" id="SSF53098">
    <property type="entry name" value="Ribonuclease H-like"/>
    <property type="match status" value="1"/>
</dbReference>
<dbReference type="Gene3D" id="3.30.420.10">
    <property type="entry name" value="Ribonuclease H-like superfamily/Ribonuclease H"/>
    <property type="match status" value="1"/>
</dbReference>
<sequence>MSTPAGCSRLPALQSVLGIDPGTRRLGWGVVTRNGSRLVHVAHGVIAPGDSMPLPDRLVVIERELNEVVGAHRVQCASIETLFFHKDAQAAAKLGHARGVAMLVCARAGLELAEYAPARVKRTLTGRGAADKAQVAQMVRAFLGLPAAPASDAADALALAVTHLQNALANAHLKAVK</sequence>
<keyword evidence="10 12" id="KW-0233">DNA recombination</keyword>
<dbReference type="InterPro" id="IPR002176">
    <property type="entry name" value="X-over_junc_endoDNase_RuvC"/>
</dbReference>
<comment type="catalytic activity">
    <reaction evidence="12">
        <text>Endonucleolytic cleavage at a junction such as a reciprocal single-stranded crossover between two homologous DNA duplexes (Holliday junction).</text>
        <dbReference type="EC" id="3.1.21.10"/>
    </reaction>
</comment>
<comment type="subunit">
    <text evidence="12">Homodimer which binds Holliday junction (HJ) DNA. The HJ becomes 2-fold symmetrical on binding to RuvC with unstacked arms; it has a different conformation from HJ DNA in complex with RuvA. In the full resolvosome a probable DNA-RuvA(4)-RuvB(12)-RuvC(2) complex forms which resolves the HJ.</text>
</comment>
<protein>
    <recommendedName>
        <fullName evidence="12 13">Crossover junction endodeoxyribonuclease RuvC</fullName>
        <ecNumber evidence="12 13">3.1.21.10</ecNumber>
    </recommendedName>
    <alternativeName>
        <fullName evidence="12">Holliday junction nuclease RuvC</fullName>
    </alternativeName>
    <alternativeName>
        <fullName evidence="12">Holliday junction resolvase RuvC</fullName>
    </alternativeName>
</protein>
<feature type="binding site" evidence="12">
    <location>
        <position position="20"/>
    </location>
    <ligand>
        <name>Mg(2+)</name>
        <dbReference type="ChEBI" id="CHEBI:18420"/>
        <label>1</label>
    </ligand>
</feature>
<evidence type="ECO:0000256" key="12">
    <source>
        <dbReference type="HAMAP-Rule" id="MF_00034"/>
    </source>
</evidence>
<feature type="binding site" evidence="12">
    <location>
        <position position="80"/>
    </location>
    <ligand>
        <name>Mg(2+)</name>
        <dbReference type="ChEBI" id="CHEBI:18420"/>
        <label>2</label>
    </ligand>
</feature>
<dbReference type="EMBL" id="CP089983">
    <property type="protein sequence ID" value="WXB08045.1"/>
    <property type="molecule type" value="Genomic_DNA"/>
</dbReference>
<evidence type="ECO:0000256" key="10">
    <source>
        <dbReference type="ARBA" id="ARBA00023172"/>
    </source>
</evidence>
<dbReference type="CDD" id="cd16962">
    <property type="entry name" value="RuvC"/>
    <property type="match status" value="1"/>
</dbReference>
<evidence type="ECO:0000256" key="5">
    <source>
        <dbReference type="ARBA" id="ARBA00022759"/>
    </source>
</evidence>
<dbReference type="PANTHER" id="PTHR30194:SF3">
    <property type="entry name" value="CROSSOVER JUNCTION ENDODEOXYRIBONUCLEASE RUVC"/>
    <property type="match status" value="1"/>
</dbReference>
<dbReference type="PROSITE" id="PS01321">
    <property type="entry name" value="RUVC"/>
    <property type="match status" value="1"/>
</dbReference>
<dbReference type="GO" id="GO:0008821">
    <property type="term" value="F:crossover junction DNA endonuclease activity"/>
    <property type="evidence" value="ECO:0007669"/>
    <property type="project" value="UniProtKB-EC"/>
</dbReference>
<evidence type="ECO:0000256" key="4">
    <source>
        <dbReference type="ARBA" id="ARBA00022723"/>
    </source>
</evidence>
<keyword evidence="11 12" id="KW-0234">DNA repair</keyword>
<dbReference type="Proteomes" id="UP001374803">
    <property type="component" value="Chromosome"/>
</dbReference>
<evidence type="ECO:0000313" key="15">
    <source>
        <dbReference type="Proteomes" id="UP001374803"/>
    </source>
</evidence>
<feature type="active site" evidence="12">
    <location>
        <position position="152"/>
    </location>
</feature>
<comment type="function">
    <text evidence="12">The RuvA-RuvB-RuvC complex processes Holliday junction (HJ) DNA during genetic recombination and DNA repair. Endonuclease that resolves HJ intermediates. Cleaves cruciform DNA by making single-stranded nicks across the HJ at symmetrical positions within the homologous arms, yielding a 5'-phosphate and a 3'-hydroxyl group; requires a central core of homology in the junction. The consensus cleavage sequence is 5'-(A/T)TT(C/G)-3'. Cleavage occurs on the 3'-side of the TT dinucleotide at the point of strand exchange. HJ branch migration catalyzed by RuvA-RuvB allows RuvC to scan DNA until it finds its consensus sequence, where it cleaves and resolves the cruciform DNA.</text>
</comment>
<reference evidence="14" key="1">
    <citation type="submission" date="2021-12" db="EMBL/GenBank/DDBJ databases">
        <title>Discovery of the Pendulisporaceae a myxobacterial family with distinct sporulation behavior and unique specialized metabolism.</title>
        <authorList>
            <person name="Garcia R."/>
            <person name="Popoff A."/>
            <person name="Bader C.D."/>
            <person name="Loehr J."/>
            <person name="Walesch S."/>
            <person name="Walt C."/>
            <person name="Boldt J."/>
            <person name="Bunk B."/>
            <person name="Haeckl F.J.F.P.J."/>
            <person name="Gunesch A.P."/>
            <person name="Birkelbach J."/>
            <person name="Nuebel U."/>
            <person name="Pietschmann T."/>
            <person name="Bach T."/>
            <person name="Mueller R."/>
        </authorList>
    </citation>
    <scope>NUCLEOTIDE SEQUENCE</scope>
    <source>
        <strain evidence="14">MSr11367</strain>
    </source>
</reference>
<dbReference type="InterPro" id="IPR020563">
    <property type="entry name" value="X-over_junc_endoDNase_Mg_BS"/>
</dbReference>
<accession>A0ABZ2LB96</accession>
<proteinExistence type="inferred from homology"/>
<dbReference type="InterPro" id="IPR036397">
    <property type="entry name" value="RNaseH_sf"/>
</dbReference>
<dbReference type="PANTHER" id="PTHR30194">
    <property type="entry name" value="CROSSOVER JUNCTION ENDODEOXYRIBONUCLEASE RUVC"/>
    <property type="match status" value="1"/>
</dbReference>
<keyword evidence="3 12" id="KW-0540">Nuclease</keyword>
<keyword evidence="15" id="KW-1185">Reference proteome</keyword>